<dbReference type="InterPro" id="IPR031307">
    <property type="entry name" value="Ninja_fam"/>
</dbReference>
<feature type="region of interest" description="Disordered" evidence="5">
    <location>
        <begin position="28"/>
        <end position="120"/>
    </location>
</feature>
<name>A0A7J7D4T5_TRIWF</name>
<feature type="compositionally biased region" description="Polar residues" evidence="5">
    <location>
        <begin position="344"/>
        <end position="356"/>
    </location>
</feature>
<reference evidence="7 8" key="1">
    <citation type="journal article" date="2020" name="Nat. Commun.">
        <title>Genome of Tripterygium wilfordii and identification of cytochrome P450 involved in triptolide biosynthesis.</title>
        <authorList>
            <person name="Tu L."/>
            <person name="Su P."/>
            <person name="Zhang Z."/>
            <person name="Gao L."/>
            <person name="Wang J."/>
            <person name="Hu T."/>
            <person name="Zhou J."/>
            <person name="Zhang Y."/>
            <person name="Zhao Y."/>
            <person name="Liu Y."/>
            <person name="Song Y."/>
            <person name="Tong Y."/>
            <person name="Lu Y."/>
            <person name="Yang J."/>
            <person name="Xu C."/>
            <person name="Jia M."/>
            <person name="Peters R.J."/>
            <person name="Huang L."/>
            <person name="Gao W."/>
        </authorList>
    </citation>
    <scope>NUCLEOTIDE SEQUENCE [LARGE SCALE GENOMIC DNA]</scope>
    <source>
        <strain evidence="8">cv. XIE 37</strain>
        <tissue evidence="7">Leaf</tissue>
    </source>
</reference>
<proteinExistence type="inferred from homology"/>
<evidence type="ECO:0000256" key="5">
    <source>
        <dbReference type="SAM" id="MobiDB-lite"/>
    </source>
</evidence>
<sequence length="454" mass="49861">MERNCAMVNNTSTEEEIELELGLSIGGGYQRPEKLKPIKKEPVLVLQTSNSNSDGSEAEKNHRHQNNNRQSCTRSSVSPSFVRDAEQEIDPQAKREIQAARRQEAKKKREEKQQRKRMCKGQNGDYVNEFEFDMKERICKRNKISDAGSGSNDEISNVNGKLTGEQSRDCNLFSNPMAYIASPMCPVMAMQNQLPPLQCVPVTNGFAYPYMMPCWAESRTGVGSERNVIRPVANRSLRPIEATSESVLSLSICSSSTVSENHSSTQQGGSNSDTISHSNVSLQEQNQKNDTKEAAEDGVSAHLLESAESINKSTNRIDQPASSDAFESTTAKPKEEPISETKPHNPSRNLLVSTPEKTPPVPNTLRETKGKPPMPVNSNPNTTPLPHMPCVSTTGNGPNGKTINGFLYRYTKTEVSIVCVCHGATFSPAEFVQHAGGTDLSQPLRHITVIPSAF</sequence>
<accession>A0A7J7D4T5</accession>
<dbReference type="Pfam" id="PF16135">
    <property type="entry name" value="TDBD"/>
    <property type="match status" value="1"/>
</dbReference>
<protein>
    <recommendedName>
        <fullName evidence="4">Ninja-family protein</fullName>
    </recommendedName>
    <alternativeName>
        <fullName evidence="4">ABI-binding protein</fullName>
    </alternativeName>
</protein>
<dbReference type="EMBL" id="JAAARO010000010">
    <property type="protein sequence ID" value="KAF5741288.1"/>
    <property type="molecule type" value="Genomic_DNA"/>
</dbReference>
<comment type="caution">
    <text evidence="7">The sequence shown here is derived from an EMBL/GenBank/DDBJ whole genome shotgun (WGS) entry which is preliminary data.</text>
</comment>
<feature type="domain" description="Tify" evidence="6">
    <location>
        <begin position="414"/>
        <end position="448"/>
    </location>
</feature>
<dbReference type="InterPro" id="IPR032308">
    <property type="entry name" value="TDBD"/>
</dbReference>
<gene>
    <name evidence="7" type="ORF">HS088_TW10G00284</name>
</gene>
<feature type="compositionally biased region" description="Polar residues" evidence="5">
    <location>
        <begin position="310"/>
        <end position="331"/>
    </location>
</feature>
<comment type="subcellular location">
    <subcellularLocation>
        <location evidence="1 4">Nucleus</location>
    </subcellularLocation>
</comment>
<organism evidence="7 8">
    <name type="scientific">Tripterygium wilfordii</name>
    <name type="common">Thunder God vine</name>
    <dbReference type="NCBI Taxonomy" id="458696"/>
    <lineage>
        <taxon>Eukaryota</taxon>
        <taxon>Viridiplantae</taxon>
        <taxon>Streptophyta</taxon>
        <taxon>Embryophyta</taxon>
        <taxon>Tracheophyta</taxon>
        <taxon>Spermatophyta</taxon>
        <taxon>Magnoliopsida</taxon>
        <taxon>eudicotyledons</taxon>
        <taxon>Gunneridae</taxon>
        <taxon>Pentapetalae</taxon>
        <taxon>rosids</taxon>
        <taxon>fabids</taxon>
        <taxon>Celastrales</taxon>
        <taxon>Celastraceae</taxon>
        <taxon>Tripterygium</taxon>
    </lineage>
</organism>
<dbReference type="Proteomes" id="UP000593562">
    <property type="component" value="Unassembled WGS sequence"/>
</dbReference>
<comment type="function">
    <text evidence="4">Acts as a negative regulator of abscisic acid (ABA) response.</text>
</comment>
<keyword evidence="3 4" id="KW-0539">Nucleus</keyword>
<feature type="region of interest" description="Disordered" evidence="5">
    <location>
        <begin position="310"/>
        <end position="376"/>
    </location>
</feature>
<dbReference type="GO" id="GO:0007165">
    <property type="term" value="P:signal transduction"/>
    <property type="evidence" value="ECO:0007669"/>
    <property type="project" value="InterPro"/>
</dbReference>
<evidence type="ECO:0000256" key="4">
    <source>
        <dbReference type="RuleBase" id="RU369029"/>
    </source>
</evidence>
<dbReference type="AlphaFoldDB" id="A0A7J7D4T5"/>
<dbReference type="GO" id="GO:0005634">
    <property type="term" value="C:nucleus"/>
    <property type="evidence" value="ECO:0007669"/>
    <property type="project" value="UniProtKB-SubCell"/>
</dbReference>
<comment type="similarity">
    <text evidence="2 4">Belongs to the Ninja family.</text>
</comment>
<dbReference type="PANTHER" id="PTHR31413">
    <property type="entry name" value="AFP HOMOLOG 2"/>
    <property type="match status" value="1"/>
</dbReference>
<feature type="compositionally biased region" description="Basic and acidic residues" evidence="5">
    <location>
        <begin position="31"/>
        <end position="42"/>
    </location>
</feature>
<dbReference type="OrthoDB" id="667358at2759"/>
<feature type="compositionally biased region" description="Basic and acidic residues" evidence="5">
    <location>
        <begin position="332"/>
        <end position="343"/>
    </location>
</feature>
<evidence type="ECO:0000256" key="1">
    <source>
        <dbReference type="ARBA" id="ARBA00004123"/>
    </source>
</evidence>
<dbReference type="GO" id="GO:0045892">
    <property type="term" value="P:negative regulation of DNA-templated transcription"/>
    <property type="evidence" value="ECO:0007669"/>
    <property type="project" value="TreeGrafter"/>
</dbReference>
<feature type="compositionally biased region" description="Polar residues" evidence="5">
    <location>
        <begin position="67"/>
        <end position="79"/>
    </location>
</feature>
<feature type="compositionally biased region" description="Polar residues" evidence="5">
    <location>
        <begin position="46"/>
        <end position="55"/>
    </location>
</feature>
<feature type="compositionally biased region" description="Polar residues" evidence="5">
    <location>
        <begin position="265"/>
        <end position="286"/>
    </location>
</feature>
<evidence type="ECO:0000313" key="8">
    <source>
        <dbReference type="Proteomes" id="UP000593562"/>
    </source>
</evidence>
<feature type="region of interest" description="Disordered" evidence="5">
    <location>
        <begin position="258"/>
        <end position="298"/>
    </location>
</feature>
<dbReference type="PANTHER" id="PTHR31413:SF15">
    <property type="entry name" value="NINJA-FAMILY PROTEIN"/>
    <property type="match status" value="1"/>
</dbReference>
<evidence type="ECO:0000313" key="7">
    <source>
        <dbReference type="EMBL" id="KAF5741288.1"/>
    </source>
</evidence>
<keyword evidence="8" id="KW-1185">Reference proteome</keyword>
<evidence type="ECO:0000256" key="3">
    <source>
        <dbReference type="ARBA" id="ARBA00023242"/>
    </source>
</evidence>
<evidence type="ECO:0000256" key="2">
    <source>
        <dbReference type="ARBA" id="ARBA00006081"/>
    </source>
</evidence>
<feature type="compositionally biased region" description="Basic and acidic residues" evidence="5">
    <location>
        <begin position="83"/>
        <end position="113"/>
    </location>
</feature>
<evidence type="ECO:0000259" key="6">
    <source>
        <dbReference type="Pfam" id="PF16135"/>
    </source>
</evidence>
<dbReference type="InParanoid" id="A0A7J7D4T5"/>